<comment type="caution">
    <text evidence="1">The sequence shown here is derived from an EMBL/GenBank/DDBJ whole genome shotgun (WGS) entry which is preliminary data.</text>
</comment>
<evidence type="ECO:0000313" key="2">
    <source>
        <dbReference type="Proteomes" id="UP000230002"/>
    </source>
</evidence>
<name>A0A2G8RLZ7_9APHY</name>
<dbReference type="STRING" id="1077348.A0A2G8RLZ7"/>
<evidence type="ECO:0000313" key="1">
    <source>
        <dbReference type="EMBL" id="PIL22533.1"/>
    </source>
</evidence>
<dbReference type="EMBL" id="AYKW01000069">
    <property type="protein sequence ID" value="PIL22533.1"/>
    <property type="molecule type" value="Genomic_DNA"/>
</dbReference>
<dbReference type="OrthoDB" id="270318at2759"/>
<accession>A0A2G8RLZ7</accession>
<protein>
    <submittedName>
        <fullName evidence="1">Uncharacterized protein</fullName>
    </submittedName>
</protein>
<dbReference type="Proteomes" id="UP000230002">
    <property type="component" value="Unassembled WGS sequence"/>
</dbReference>
<organism evidence="1 2">
    <name type="scientific">Ganoderma sinense ZZ0214-1</name>
    <dbReference type="NCBI Taxonomy" id="1077348"/>
    <lineage>
        <taxon>Eukaryota</taxon>
        <taxon>Fungi</taxon>
        <taxon>Dikarya</taxon>
        <taxon>Basidiomycota</taxon>
        <taxon>Agaricomycotina</taxon>
        <taxon>Agaricomycetes</taxon>
        <taxon>Polyporales</taxon>
        <taxon>Polyporaceae</taxon>
        <taxon>Ganoderma</taxon>
    </lineage>
</organism>
<gene>
    <name evidence="1" type="ORF">GSI_15222</name>
</gene>
<keyword evidence="2" id="KW-1185">Reference proteome</keyword>
<proteinExistence type="predicted"/>
<dbReference type="AlphaFoldDB" id="A0A2G8RLZ7"/>
<reference evidence="1 2" key="1">
    <citation type="journal article" date="2015" name="Sci. Rep.">
        <title>Chromosome-level genome map provides insights into diverse defense mechanisms in the medicinal fungus Ganoderma sinense.</title>
        <authorList>
            <person name="Zhu Y."/>
            <person name="Xu J."/>
            <person name="Sun C."/>
            <person name="Zhou S."/>
            <person name="Xu H."/>
            <person name="Nelson D.R."/>
            <person name="Qian J."/>
            <person name="Song J."/>
            <person name="Luo H."/>
            <person name="Xiang L."/>
            <person name="Li Y."/>
            <person name="Xu Z."/>
            <person name="Ji A."/>
            <person name="Wang L."/>
            <person name="Lu S."/>
            <person name="Hayward A."/>
            <person name="Sun W."/>
            <person name="Li X."/>
            <person name="Schwartz D.C."/>
            <person name="Wang Y."/>
            <person name="Chen S."/>
        </authorList>
    </citation>
    <scope>NUCLEOTIDE SEQUENCE [LARGE SCALE GENOMIC DNA]</scope>
    <source>
        <strain evidence="1 2">ZZ0214-1</strain>
    </source>
</reference>
<sequence>MDRLCVGNSRLDAIDEILQLILNELSHPAPFAILSKRHYEFAKDPYIRAMYFLARHGRIQALYWALGRGKLLNERVLDRG</sequence>